<evidence type="ECO:0000313" key="3">
    <source>
        <dbReference type="Proteomes" id="UP000005332"/>
    </source>
</evidence>
<protein>
    <submittedName>
        <fullName evidence="2">Uncharacterized protein</fullName>
    </submittedName>
</protein>
<accession>G4CYF9</accession>
<sequence>MVVSGIALCLCAACNSSSPTTPSDEPSRTALVPSSKVTPSTSPLDGIHTRAIMDELVAASDNGPVTKVDITKTALSITVQAGGSPTVWTWQNGKIDSSATQSTQTASRPFHPDNFAVEKMPMILRKAAEISGSHMNQNLQIVEYNEGTVLMTVSTKPESRTVFFRRDGSVVNHIDFATPTGMTEALTDAVSGAKEVGQISYQPGKGVMVDTPTATSGIVMRRTRSADMPAWAVQRKGDVTATFSPALLEPDTIVDVMGLAAVGTGEKPSDMAWTISSDKKLDTPVMHISVNGVSTAFDTNGVDVTDKIR</sequence>
<name>G4CYF9_9ACTN</name>
<dbReference type="PATRIC" id="fig|997355.3.peg.1540"/>
<feature type="region of interest" description="Disordered" evidence="1">
    <location>
        <begin position="16"/>
        <end position="45"/>
    </location>
</feature>
<dbReference type="AlphaFoldDB" id="G4CYF9"/>
<evidence type="ECO:0000256" key="1">
    <source>
        <dbReference type="SAM" id="MobiDB-lite"/>
    </source>
</evidence>
<dbReference type="EMBL" id="AGBA01000013">
    <property type="protein sequence ID" value="EGY78023.1"/>
    <property type="molecule type" value="Genomic_DNA"/>
</dbReference>
<organism evidence="2 3">
    <name type="scientific">Cutibacterium avidum ATCC 25577</name>
    <dbReference type="NCBI Taxonomy" id="997355"/>
    <lineage>
        <taxon>Bacteria</taxon>
        <taxon>Bacillati</taxon>
        <taxon>Actinomycetota</taxon>
        <taxon>Actinomycetes</taxon>
        <taxon>Propionibacteriales</taxon>
        <taxon>Propionibacteriaceae</taxon>
        <taxon>Cutibacterium</taxon>
    </lineage>
</organism>
<reference evidence="2 3" key="1">
    <citation type="submission" date="2011-06" db="EMBL/GenBank/DDBJ databases">
        <authorList>
            <person name="Muzny D."/>
            <person name="Qin X."/>
            <person name="Deng J."/>
            <person name="Jiang H."/>
            <person name="Liu Y."/>
            <person name="Qu J."/>
            <person name="Song X.-Z."/>
            <person name="Zhang L."/>
            <person name="Thornton R."/>
            <person name="Coyle M."/>
            <person name="Francisco L."/>
            <person name="Jackson L."/>
            <person name="Javaid M."/>
            <person name="Korchina V."/>
            <person name="Kovar C."/>
            <person name="Mata R."/>
            <person name="Mathew T."/>
            <person name="Ngo R."/>
            <person name="Nguyen L."/>
            <person name="Nguyen N."/>
            <person name="Okwuonu G."/>
            <person name="Ongeri F."/>
            <person name="Pham C."/>
            <person name="Simmons D."/>
            <person name="Wilczek-Boney K."/>
            <person name="Hale W."/>
            <person name="Jakkamsetti A."/>
            <person name="Pham P."/>
            <person name="Ruth R."/>
            <person name="San Lucas F."/>
            <person name="Warren J."/>
            <person name="Zhang J."/>
            <person name="Zhao Z."/>
            <person name="Zhou C."/>
            <person name="Zhu D."/>
            <person name="Lee S."/>
            <person name="Bess C."/>
            <person name="Blankenburg K."/>
            <person name="Forbes L."/>
            <person name="Fu Q."/>
            <person name="Gubbala S."/>
            <person name="Hirani K."/>
            <person name="Jayaseelan J.C."/>
            <person name="Lara F."/>
            <person name="Munidasa M."/>
            <person name="Palculict T."/>
            <person name="Patil S."/>
            <person name="Pu L.-L."/>
            <person name="Saada N."/>
            <person name="Tang L."/>
            <person name="Weissenberger G."/>
            <person name="Zhu Y."/>
            <person name="Hemphill L."/>
            <person name="Shang Y."/>
            <person name="Youmans B."/>
            <person name="Ayvaz T."/>
            <person name="Ross M."/>
            <person name="Santibanez J."/>
            <person name="Aqrawi P."/>
            <person name="Gross S."/>
            <person name="Joshi V."/>
            <person name="Fowler G."/>
            <person name="Nazareth L."/>
            <person name="Reid J."/>
            <person name="Worley K."/>
            <person name="Petrosino J."/>
            <person name="Highlander S."/>
            <person name="Gibbs R."/>
        </authorList>
    </citation>
    <scope>NUCLEOTIDE SEQUENCE [LARGE SCALE GENOMIC DNA]</scope>
    <source>
        <strain evidence="2 3">ATCC 25577</strain>
    </source>
</reference>
<evidence type="ECO:0000313" key="2">
    <source>
        <dbReference type="EMBL" id="EGY78023.1"/>
    </source>
</evidence>
<dbReference type="Proteomes" id="UP000005332">
    <property type="component" value="Unassembled WGS sequence"/>
</dbReference>
<dbReference type="RefSeq" id="WP_004810908.1">
    <property type="nucleotide sequence ID" value="NZ_JH165054.1"/>
</dbReference>
<dbReference type="HOGENOM" id="CLU_899737_0_0_11"/>
<gene>
    <name evidence="2" type="ORF">HMPREF9153_1566</name>
</gene>
<feature type="compositionally biased region" description="Low complexity" evidence="1">
    <location>
        <begin position="16"/>
        <end position="43"/>
    </location>
</feature>
<proteinExistence type="predicted"/>
<keyword evidence="3" id="KW-1185">Reference proteome</keyword>
<comment type="caution">
    <text evidence="2">The sequence shown here is derived from an EMBL/GenBank/DDBJ whole genome shotgun (WGS) entry which is preliminary data.</text>
</comment>